<protein>
    <submittedName>
        <fullName evidence="2">Carboxymuconolactone decarboxylase</fullName>
    </submittedName>
</protein>
<sequence length="180" mass="19101">MPHIALGNEAPGIIGLFEYRPETARPMSALAEVLLRGENALPRGDRELIAAYVSALNDCRFCYNSHAAFAAAQLPEGMDLVEQVRADLGGAPISAKLRALLMIAGAVQESGRKVAEEHIAAARDAGASDVEIHDAVLIAAAFCMYNRYVDGLAALTPDDPADYAVMAQFIVAAGYVRDEA</sequence>
<accession>A0A5M3WXW6</accession>
<reference evidence="2 3" key="1">
    <citation type="submission" date="2019-10" db="EMBL/GenBank/DDBJ databases">
        <title>Whole genome shotgun sequence of Acrocarpospora macrocephala NBRC 16266.</title>
        <authorList>
            <person name="Ichikawa N."/>
            <person name="Kimura A."/>
            <person name="Kitahashi Y."/>
            <person name="Komaki H."/>
            <person name="Oguchi A."/>
        </authorList>
    </citation>
    <scope>NUCLEOTIDE SEQUENCE [LARGE SCALE GENOMIC DNA]</scope>
    <source>
        <strain evidence="2 3">NBRC 16266</strain>
    </source>
</reference>
<name>A0A5M3WXW6_9ACTN</name>
<proteinExistence type="predicted"/>
<feature type="domain" description="Carboxymuconolactone decarboxylase-like" evidence="1">
    <location>
        <begin position="75"/>
        <end position="155"/>
    </location>
</feature>
<evidence type="ECO:0000313" key="2">
    <source>
        <dbReference type="EMBL" id="GES12171.1"/>
    </source>
</evidence>
<dbReference type="OrthoDB" id="5521565at2"/>
<keyword evidence="3" id="KW-1185">Reference proteome</keyword>
<dbReference type="SUPFAM" id="SSF69118">
    <property type="entry name" value="AhpD-like"/>
    <property type="match status" value="1"/>
</dbReference>
<feature type="domain" description="Carboxymuconolactone decarboxylase-like" evidence="1">
    <location>
        <begin position="21"/>
        <end position="71"/>
    </location>
</feature>
<gene>
    <name evidence="2" type="ORF">Amac_057680</name>
</gene>
<dbReference type="AlphaFoldDB" id="A0A5M3WXW6"/>
<evidence type="ECO:0000313" key="3">
    <source>
        <dbReference type="Proteomes" id="UP000331127"/>
    </source>
</evidence>
<dbReference type="NCBIfam" id="TIGR00778">
    <property type="entry name" value="ahpD_dom"/>
    <property type="match status" value="1"/>
</dbReference>
<dbReference type="InterPro" id="IPR004675">
    <property type="entry name" value="AhpD_core"/>
</dbReference>
<dbReference type="InterPro" id="IPR029032">
    <property type="entry name" value="AhpD-like"/>
</dbReference>
<comment type="caution">
    <text evidence="2">The sequence shown here is derived from an EMBL/GenBank/DDBJ whole genome shotgun (WGS) entry which is preliminary data.</text>
</comment>
<dbReference type="PANTHER" id="PTHR35446">
    <property type="entry name" value="SI:CH211-175M2.5"/>
    <property type="match status" value="1"/>
</dbReference>
<dbReference type="Proteomes" id="UP000331127">
    <property type="component" value="Unassembled WGS sequence"/>
</dbReference>
<organism evidence="2 3">
    <name type="scientific">Acrocarpospora macrocephala</name>
    <dbReference type="NCBI Taxonomy" id="150177"/>
    <lineage>
        <taxon>Bacteria</taxon>
        <taxon>Bacillati</taxon>
        <taxon>Actinomycetota</taxon>
        <taxon>Actinomycetes</taxon>
        <taxon>Streptosporangiales</taxon>
        <taxon>Streptosporangiaceae</taxon>
        <taxon>Acrocarpospora</taxon>
    </lineage>
</organism>
<dbReference type="RefSeq" id="WP_155357501.1">
    <property type="nucleotide sequence ID" value="NZ_BAAAHL010000012.1"/>
</dbReference>
<dbReference type="Pfam" id="PF02627">
    <property type="entry name" value="CMD"/>
    <property type="match status" value="2"/>
</dbReference>
<dbReference type="PANTHER" id="PTHR35446:SF2">
    <property type="entry name" value="CARBOXYMUCONOLACTONE DECARBOXYLASE-LIKE DOMAIN-CONTAINING PROTEIN"/>
    <property type="match status" value="1"/>
</dbReference>
<dbReference type="EMBL" id="BLAE01000035">
    <property type="protein sequence ID" value="GES12171.1"/>
    <property type="molecule type" value="Genomic_DNA"/>
</dbReference>
<evidence type="ECO:0000259" key="1">
    <source>
        <dbReference type="Pfam" id="PF02627"/>
    </source>
</evidence>
<dbReference type="Gene3D" id="1.20.1290.10">
    <property type="entry name" value="AhpD-like"/>
    <property type="match status" value="1"/>
</dbReference>
<dbReference type="GO" id="GO:0051920">
    <property type="term" value="F:peroxiredoxin activity"/>
    <property type="evidence" value="ECO:0007669"/>
    <property type="project" value="InterPro"/>
</dbReference>
<dbReference type="InterPro" id="IPR003779">
    <property type="entry name" value="CMD-like"/>
</dbReference>